<name>A0A448WUK6_9PLAT</name>
<keyword evidence="3" id="KW-1185">Reference proteome</keyword>
<accession>A0A448WUK6</accession>
<feature type="region of interest" description="Disordered" evidence="1">
    <location>
        <begin position="104"/>
        <end position="130"/>
    </location>
</feature>
<reference evidence="2" key="1">
    <citation type="submission" date="2018-11" db="EMBL/GenBank/DDBJ databases">
        <authorList>
            <consortium name="Pathogen Informatics"/>
        </authorList>
    </citation>
    <scope>NUCLEOTIDE SEQUENCE</scope>
</reference>
<evidence type="ECO:0000313" key="3">
    <source>
        <dbReference type="Proteomes" id="UP000784294"/>
    </source>
</evidence>
<gene>
    <name evidence="2" type="ORF">PXEA_LOCUS14089</name>
</gene>
<dbReference type="Proteomes" id="UP000784294">
    <property type="component" value="Unassembled WGS sequence"/>
</dbReference>
<comment type="caution">
    <text evidence="2">The sequence shown here is derived from an EMBL/GenBank/DDBJ whole genome shotgun (WGS) entry which is preliminary data.</text>
</comment>
<feature type="compositionally biased region" description="Basic and acidic residues" evidence="1">
    <location>
        <begin position="108"/>
        <end position="130"/>
    </location>
</feature>
<protein>
    <submittedName>
        <fullName evidence="2">Uncharacterized protein</fullName>
    </submittedName>
</protein>
<sequence>MKTFDADSQAFGNRVNGRIVLIKIEPKYPLAMPYSAVASLYCSSMLAHPADTPDRPVVDFLADLFNWTVDCLCLHLPTGGLEDDHKVKRTNLSPMHVCTACLLSKTPPPKDRKDVGTTTARRDFRHDSRH</sequence>
<dbReference type="EMBL" id="CAAALY010047420">
    <property type="protein sequence ID" value="VEL20649.1"/>
    <property type="molecule type" value="Genomic_DNA"/>
</dbReference>
<evidence type="ECO:0000256" key="1">
    <source>
        <dbReference type="SAM" id="MobiDB-lite"/>
    </source>
</evidence>
<evidence type="ECO:0000313" key="2">
    <source>
        <dbReference type="EMBL" id="VEL20649.1"/>
    </source>
</evidence>
<proteinExistence type="predicted"/>
<dbReference type="AlphaFoldDB" id="A0A448WUK6"/>
<organism evidence="2 3">
    <name type="scientific">Protopolystoma xenopodis</name>
    <dbReference type="NCBI Taxonomy" id="117903"/>
    <lineage>
        <taxon>Eukaryota</taxon>
        <taxon>Metazoa</taxon>
        <taxon>Spiralia</taxon>
        <taxon>Lophotrochozoa</taxon>
        <taxon>Platyhelminthes</taxon>
        <taxon>Monogenea</taxon>
        <taxon>Polyopisthocotylea</taxon>
        <taxon>Polystomatidea</taxon>
        <taxon>Polystomatidae</taxon>
        <taxon>Protopolystoma</taxon>
    </lineage>
</organism>